<dbReference type="SUPFAM" id="SSF57625">
    <property type="entry name" value="Invertebrate chitin-binding proteins"/>
    <property type="match status" value="5"/>
</dbReference>
<dbReference type="KEGG" id="dpl:KGM_204381"/>
<evidence type="ECO:0000256" key="4">
    <source>
        <dbReference type="ARBA" id="ARBA00023157"/>
    </source>
</evidence>
<dbReference type="STRING" id="278856.A0A212F4D0"/>
<evidence type="ECO:0000256" key="5">
    <source>
        <dbReference type="ARBA" id="ARBA00023180"/>
    </source>
</evidence>
<dbReference type="Proteomes" id="UP000007151">
    <property type="component" value="Unassembled WGS sequence"/>
</dbReference>
<feature type="compositionally biased region" description="Basic and acidic residues" evidence="6">
    <location>
        <begin position="246"/>
        <end position="264"/>
    </location>
</feature>
<dbReference type="InParanoid" id="A0A212F4D0"/>
<keyword evidence="3" id="KW-0677">Repeat</keyword>
<keyword evidence="1" id="KW-0147">Chitin-binding</keyword>
<organism evidence="9 10">
    <name type="scientific">Danaus plexippus plexippus</name>
    <dbReference type="NCBI Taxonomy" id="278856"/>
    <lineage>
        <taxon>Eukaryota</taxon>
        <taxon>Metazoa</taxon>
        <taxon>Ecdysozoa</taxon>
        <taxon>Arthropoda</taxon>
        <taxon>Hexapoda</taxon>
        <taxon>Insecta</taxon>
        <taxon>Pterygota</taxon>
        <taxon>Neoptera</taxon>
        <taxon>Endopterygota</taxon>
        <taxon>Lepidoptera</taxon>
        <taxon>Glossata</taxon>
        <taxon>Ditrysia</taxon>
        <taxon>Papilionoidea</taxon>
        <taxon>Nymphalidae</taxon>
        <taxon>Danainae</taxon>
        <taxon>Danaini</taxon>
        <taxon>Danaina</taxon>
        <taxon>Danaus</taxon>
        <taxon>Danaus</taxon>
    </lineage>
</organism>
<dbReference type="InterPro" id="IPR051940">
    <property type="entry name" value="Chitin_bind-dev_reg"/>
</dbReference>
<protein>
    <submittedName>
        <fullName evidence="9">Chondroitin proteoglycan-2</fullName>
    </submittedName>
</protein>
<dbReference type="PROSITE" id="PS50940">
    <property type="entry name" value="CHIT_BIND_II"/>
    <property type="match status" value="5"/>
</dbReference>
<keyword evidence="5" id="KW-0325">Glycoprotein</keyword>
<feature type="domain" description="Chitin-binding type-2" evidence="8">
    <location>
        <begin position="859"/>
        <end position="917"/>
    </location>
</feature>
<keyword evidence="10" id="KW-1185">Reference proteome</keyword>
<dbReference type="InterPro" id="IPR002557">
    <property type="entry name" value="Chitin-bd_dom"/>
</dbReference>
<evidence type="ECO:0000256" key="6">
    <source>
        <dbReference type="SAM" id="MobiDB-lite"/>
    </source>
</evidence>
<dbReference type="PANTHER" id="PTHR23301">
    <property type="entry name" value="CHITIN BINDING PERITROPHIN-A"/>
    <property type="match status" value="1"/>
</dbReference>
<evidence type="ECO:0000256" key="7">
    <source>
        <dbReference type="SAM" id="SignalP"/>
    </source>
</evidence>
<sequence length="1011" mass="112459">MYLNLCLAAILIVVAFAESDSNICSNVIDSYIGDPQSCDTYIRCQAHHPIHASCPDGLNFNPKVKYPNFPCSYPEDVPCNGRAYSNPPKPTAECPRQNGYFPAPAASKQDCGRYRVCKAGKAIFMSCPTGLAFNPATAKCDWPDQVPSCIANDFFGFSCPPGTVDISGNPIITNHKHQDDCYNFFSCENGQARLLSCDIGYAFDERSGLNAQGGGRFSFPSRFDFRRPIVRPWARPSVSAAPDTPKPTERSSPTEKSITTEKPIEPIPTTKAVSSTISPIVIPKTARPSLTRMPPRGRFGPQPVFGPKPGSVVTNSPIDTSTGALEIVTPMKMFPEYYPVLSTTESNILSTRSPFVPNRITSNSHQNFDPRSQNSLFMSHNANEDDKTAEYQTEKAYSVVSKTTSELPLSTQQPLKAMENSVNNNPNVLSPLIATVSETEKIATTSKASLLEETTKYEHPSSLNPDWYTKSYVSKPTTTVPSTPKIIIVPAITVTSNAPLDEEHNNEFSNFNIRDRVPPYTSHALNVRIPENRRDFPSSSKFPSKEIIITAATTEKPPSTTDIKEYQGKEPSTNEPLVKVEESPFKIVSTTEGSPAKTNVYKLSTNGINSYKDNYYEQTTFVPKIISTSTKEPKEYAIPISTSGPLIGVQKMDADRGFTPKNPEIWVMENYDKTKTPTDSYKSDTPIYPIYSNNNEANYDELQRSITNAPTIINNPTTIPKKYTIPTTSKPWIIDDNKKYVLTTETPIEYTSQYEITTEPTYKLDTYSTRSVYLNNNEENYFKENEKPEVTNKTNLTQSYRAWYHKTDTPPTKPPKATIIQLSNNNRYSKTTTAPKPSVRYTTPQPRNSYVEKVYDIGNFKCKDDGFYAITNQCDDFIECKSGVPIQNSCPDGLHFNPAAKHSEFPCSYPSEVKCENQAASHKAQPTSECPRRYGYFSLPSGGCDKYIMCQEGLATVMSCPPGLAFNIGTSSCDWPSNVPDCVPDVFEGFICPAPELDEDSNPVRSIYKYR</sequence>
<dbReference type="GO" id="GO:0005576">
    <property type="term" value="C:extracellular region"/>
    <property type="evidence" value="ECO:0007669"/>
    <property type="project" value="InterPro"/>
</dbReference>
<evidence type="ECO:0000256" key="1">
    <source>
        <dbReference type="ARBA" id="ARBA00022669"/>
    </source>
</evidence>
<name>A0A212F4D0_DANPL</name>
<comment type="caution">
    <text evidence="9">The sequence shown here is derived from an EMBL/GenBank/DDBJ whole genome shotgun (WGS) entry which is preliminary data.</text>
</comment>
<dbReference type="EMBL" id="AGBW02010386">
    <property type="protein sequence ID" value="OWR48591.1"/>
    <property type="molecule type" value="Genomic_DNA"/>
</dbReference>
<accession>A0A212F4D0</accession>
<dbReference type="GO" id="GO:0008061">
    <property type="term" value="F:chitin binding"/>
    <property type="evidence" value="ECO:0007669"/>
    <property type="project" value="UniProtKB-KW"/>
</dbReference>
<feature type="region of interest" description="Disordered" evidence="6">
    <location>
        <begin position="236"/>
        <end position="317"/>
    </location>
</feature>
<dbReference type="Gene3D" id="2.170.140.10">
    <property type="entry name" value="Chitin binding domain"/>
    <property type="match status" value="4"/>
</dbReference>
<keyword evidence="4" id="KW-1015">Disulfide bond</keyword>
<feature type="domain" description="Chitin-binding type-2" evidence="8">
    <location>
        <begin position="91"/>
        <end position="151"/>
    </location>
</feature>
<feature type="signal peptide" evidence="7">
    <location>
        <begin position="1"/>
        <end position="19"/>
    </location>
</feature>
<evidence type="ECO:0000256" key="2">
    <source>
        <dbReference type="ARBA" id="ARBA00022729"/>
    </source>
</evidence>
<reference evidence="9 10" key="1">
    <citation type="journal article" date="2011" name="Cell">
        <title>The monarch butterfly genome yields insights into long-distance migration.</title>
        <authorList>
            <person name="Zhan S."/>
            <person name="Merlin C."/>
            <person name="Boore J.L."/>
            <person name="Reppert S.M."/>
        </authorList>
    </citation>
    <scope>NUCLEOTIDE SEQUENCE [LARGE SCALE GENOMIC DNA]</scope>
    <source>
        <strain evidence="9">F-2</strain>
    </source>
</reference>
<gene>
    <name evidence="9" type="ORF">KGM_204381</name>
</gene>
<evidence type="ECO:0000313" key="10">
    <source>
        <dbReference type="Proteomes" id="UP000007151"/>
    </source>
</evidence>
<evidence type="ECO:0000259" key="8">
    <source>
        <dbReference type="PROSITE" id="PS50940"/>
    </source>
</evidence>
<dbReference type="InterPro" id="IPR036508">
    <property type="entry name" value="Chitin-bd_dom_sf"/>
</dbReference>
<dbReference type="PANTHER" id="PTHR23301:SF0">
    <property type="entry name" value="CHITIN-BINDING TYPE-2 DOMAIN-CONTAINING PROTEIN-RELATED"/>
    <property type="match status" value="1"/>
</dbReference>
<feature type="chain" id="PRO_5012035696" evidence="7">
    <location>
        <begin position="20"/>
        <end position="1011"/>
    </location>
</feature>
<feature type="domain" description="Chitin-binding type-2" evidence="8">
    <location>
        <begin position="21"/>
        <end position="81"/>
    </location>
</feature>
<evidence type="ECO:0000313" key="9">
    <source>
        <dbReference type="EMBL" id="OWR48591.1"/>
    </source>
</evidence>
<dbReference type="SMART" id="SM00494">
    <property type="entry name" value="ChtBD2"/>
    <property type="match status" value="5"/>
</dbReference>
<dbReference type="AlphaFoldDB" id="A0A212F4D0"/>
<dbReference type="Pfam" id="PF01607">
    <property type="entry name" value="CBM_14"/>
    <property type="match status" value="4"/>
</dbReference>
<feature type="domain" description="Chitin-binding type-2" evidence="8">
    <location>
        <begin position="156"/>
        <end position="208"/>
    </location>
</feature>
<feature type="domain" description="Chitin-binding type-2" evidence="8">
    <location>
        <begin position="927"/>
        <end position="984"/>
    </location>
</feature>
<proteinExistence type="predicted"/>
<keyword evidence="2 7" id="KW-0732">Signal</keyword>
<evidence type="ECO:0000256" key="3">
    <source>
        <dbReference type="ARBA" id="ARBA00022737"/>
    </source>
</evidence>